<evidence type="ECO:0000256" key="8">
    <source>
        <dbReference type="ARBA" id="ARBA00022840"/>
    </source>
</evidence>
<gene>
    <name evidence="12" type="ORF">CR203_16830</name>
</gene>
<dbReference type="InterPro" id="IPR017871">
    <property type="entry name" value="ABC_transporter-like_CS"/>
</dbReference>
<keyword evidence="8 12" id="KW-0067">ATP-binding</keyword>
<evidence type="ECO:0000256" key="3">
    <source>
        <dbReference type="ARBA" id="ARBA00022448"/>
    </source>
</evidence>
<dbReference type="RefSeq" id="WP_110937050.1">
    <property type="nucleotide sequence ID" value="NZ_KZ614146.1"/>
</dbReference>
<feature type="domain" description="ABC transporter" evidence="11">
    <location>
        <begin position="246"/>
        <end position="497"/>
    </location>
</feature>
<keyword evidence="3" id="KW-0813">Transport</keyword>
<evidence type="ECO:0000256" key="1">
    <source>
        <dbReference type="ARBA" id="ARBA00004202"/>
    </source>
</evidence>
<evidence type="ECO:0000256" key="7">
    <source>
        <dbReference type="ARBA" id="ARBA00022741"/>
    </source>
</evidence>
<dbReference type="GO" id="GO:0015749">
    <property type="term" value="P:monosaccharide transmembrane transport"/>
    <property type="evidence" value="ECO:0007669"/>
    <property type="project" value="UniProtKB-ARBA"/>
</dbReference>
<reference evidence="12 13" key="1">
    <citation type="submission" date="2017-10" db="EMBL/GenBank/DDBJ databases">
        <title>Bacillus sp. nov., a halophilic bacterium isolated from a Keqin Lake.</title>
        <authorList>
            <person name="Wang H."/>
        </authorList>
    </citation>
    <scope>NUCLEOTIDE SEQUENCE [LARGE SCALE GENOMIC DNA]</scope>
    <source>
        <strain evidence="12 13">KCTC 13187</strain>
    </source>
</reference>
<dbReference type="InterPro" id="IPR003593">
    <property type="entry name" value="AAA+_ATPase"/>
</dbReference>
<evidence type="ECO:0000313" key="13">
    <source>
        <dbReference type="Proteomes" id="UP000281498"/>
    </source>
</evidence>
<keyword evidence="5" id="KW-0762">Sugar transport</keyword>
<dbReference type="InterPro" id="IPR050107">
    <property type="entry name" value="ABC_carbohydrate_import_ATPase"/>
</dbReference>
<dbReference type="InterPro" id="IPR003439">
    <property type="entry name" value="ABC_transporter-like_ATP-bd"/>
</dbReference>
<sequence>MNSKLLEMENISKGFPGVQALSKIKLDLNYGEVLALVGENGAGKSTLMKILTGIYEKDEGTIHLEGKEINPSNTKQAQDLGIGIIHQELNLMPDLTVAQNIFIGKEPKSALNFFLNERKLNDAASKLFEQLNINLNPRTKISSLTVARQQMVEIAKALSYNAKILIMDEPTAALTDEEINTLFEIIYKLKNDGVGIVYISHRMEELKKISNGITVMRDGEYVDTLKTEETEIDKVISLMVGRDVYIESKEIVKVSDQKTVLSVENLNNKSVKDINFHLKKGEILGFAGLVGAGRTEVARAIFGADPITSGKLTIKGKEVRIKQPKDAVDNGIGYLSEDRKHFGLMVDMDVNTNIMISTMENHTKNSFVKKSSLSKISQKYVDKLRVKTPSIYQKVKFLSGGNQQKVVIAKWLVKDCDILIFDEPTRGIDVGAKGEIYELLNELVKEGKSIIMISSELPEILRMSHRIIVMSEGYITGELSREEASQEKIMNYATTKM</sequence>
<evidence type="ECO:0000256" key="2">
    <source>
        <dbReference type="ARBA" id="ARBA00004533"/>
    </source>
</evidence>
<dbReference type="SUPFAM" id="SSF52540">
    <property type="entry name" value="P-loop containing nucleoside triphosphate hydrolases"/>
    <property type="match status" value="2"/>
</dbReference>
<dbReference type="PROSITE" id="PS50893">
    <property type="entry name" value="ABC_TRANSPORTER_2"/>
    <property type="match status" value="2"/>
</dbReference>
<protein>
    <submittedName>
        <fullName evidence="12">D-xylose ABC transporter ATP-binding protein</fullName>
    </submittedName>
</protein>
<dbReference type="Proteomes" id="UP000281498">
    <property type="component" value="Unassembled WGS sequence"/>
</dbReference>
<evidence type="ECO:0000256" key="9">
    <source>
        <dbReference type="ARBA" id="ARBA00022967"/>
    </source>
</evidence>
<evidence type="ECO:0000256" key="10">
    <source>
        <dbReference type="ARBA" id="ARBA00023136"/>
    </source>
</evidence>
<dbReference type="SMART" id="SM00382">
    <property type="entry name" value="AAA"/>
    <property type="match status" value="2"/>
</dbReference>
<dbReference type="CDD" id="cd03215">
    <property type="entry name" value="ABC_Carb_Monos_II"/>
    <property type="match status" value="1"/>
</dbReference>
<dbReference type="GO" id="GO:0005886">
    <property type="term" value="C:plasma membrane"/>
    <property type="evidence" value="ECO:0007669"/>
    <property type="project" value="UniProtKB-SubCell"/>
</dbReference>
<dbReference type="EMBL" id="PDOE01000008">
    <property type="protein sequence ID" value="RKL66217.1"/>
    <property type="molecule type" value="Genomic_DNA"/>
</dbReference>
<proteinExistence type="predicted"/>
<dbReference type="AlphaFoldDB" id="A0A3A9K0G4"/>
<keyword evidence="7" id="KW-0547">Nucleotide-binding</keyword>
<keyword evidence="6" id="KW-0677">Repeat</keyword>
<dbReference type="InterPro" id="IPR027417">
    <property type="entry name" value="P-loop_NTPase"/>
</dbReference>
<keyword evidence="13" id="KW-1185">Reference proteome</keyword>
<dbReference type="CDD" id="cd03216">
    <property type="entry name" value="ABC_Carb_Monos_I"/>
    <property type="match status" value="1"/>
</dbReference>
<dbReference type="PANTHER" id="PTHR43790:SF3">
    <property type="entry name" value="D-ALLOSE IMPORT ATP-BINDING PROTEIN ALSA-RELATED"/>
    <property type="match status" value="1"/>
</dbReference>
<dbReference type="Pfam" id="PF00005">
    <property type="entry name" value="ABC_tran"/>
    <property type="match status" value="2"/>
</dbReference>
<dbReference type="GO" id="GO:0005524">
    <property type="term" value="F:ATP binding"/>
    <property type="evidence" value="ECO:0007669"/>
    <property type="project" value="UniProtKB-KW"/>
</dbReference>
<comment type="caution">
    <text evidence="12">The sequence shown here is derived from an EMBL/GenBank/DDBJ whole genome shotgun (WGS) entry which is preliminary data.</text>
</comment>
<keyword evidence="9" id="KW-1278">Translocase</keyword>
<keyword evidence="10" id="KW-0472">Membrane</keyword>
<dbReference type="PROSITE" id="PS00211">
    <property type="entry name" value="ABC_TRANSPORTER_1"/>
    <property type="match status" value="1"/>
</dbReference>
<organism evidence="12 13">
    <name type="scientific">Salipaludibacillus neizhouensis</name>
    <dbReference type="NCBI Taxonomy" id="885475"/>
    <lineage>
        <taxon>Bacteria</taxon>
        <taxon>Bacillati</taxon>
        <taxon>Bacillota</taxon>
        <taxon>Bacilli</taxon>
        <taxon>Bacillales</taxon>
        <taxon>Bacillaceae</taxon>
    </lineage>
</organism>
<accession>A0A3A9K0G4</accession>
<name>A0A3A9K0G4_9BACI</name>
<dbReference type="PANTHER" id="PTHR43790">
    <property type="entry name" value="CARBOHYDRATE TRANSPORT ATP-BINDING PROTEIN MG119-RELATED"/>
    <property type="match status" value="1"/>
</dbReference>
<feature type="domain" description="ABC transporter" evidence="11">
    <location>
        <begin position="6"/>
        <end position="243"/>
    </location>
</feature>
<evidence type="ECO:0000256" key="4">
    <source>
        <dbReference type="ARBA" id="ARBA00022475"/>
    </source>
</evidence>
<evidence type="ECO:0000256" key="6">
    <source>
        <dbReference type="ARBA" id="ARBA00022737"/>
    </source>
</evidence>
<evidence type="ECO:0000256" key="5">
    <source>
        <dbReference type="ARBA" id="ARBA00022597"/>
    </source>
</evidence>
<keyword evidence="4" id="KW-1003">Cell membrane</keyword>
<evidence type="ECO:0000313" key="12">
    <source>
        <dbReference type="EMBL" id="RKL66217.1"/>
    </source>
</evidence>
<evidence type="ECO:0000259" key="11">
    <source>
        <dbReference type="PROSITE" id="PS50893"/>
    </source>
</evidence>
<dbReference type="FunFam" id="3.40.50.300:FF:000126">
    <property type="entry name" value="Galactose/methyl galactoside import ATP-binding protein MglA"/>
    <property type="match status" value="1"/>
</dbReference>
<dbReference type="OrthoDB" id="9771863at2"/>
<dbReference type="FunFam" id="3.40.50.300:FF:000127">
    <property type="entry name" value="Ribose import ATP-binding protein RbsA"/>
    <property type="match status" value="1"/>
</dbReference>
<comment type="subcellular location">
    <subcellularLocation>
        <location evidence="2">Cell inner membrane</location>
    </subcellularLocation>
    <subcellularLocation>
        <location evidence="1">Cell membrane</location>
        <topology evidence="1">Peripheral membrane protein</topology>
    </subcellularLocation>
</comment>
<dbReference type="Gene3D" id="3.40.50.300">
    <property type="entry name" value="P-loop containing nucleotide triphosphate hydrolases"/>
    <property type="match status" value="2"/>
</dbReference>
<dbReference type="GO" id="GO:0016887">
    <property type="term" value="F:ATP hydrolysis activity"/>
    <property type="evidence" value="ECO:0007669"/>
    <property type="project" value="InterPro"/>
</dbReference>